<dbReference type="GO" id="GO:0000976">
    <property type="term" value="F:transcription cis-regulatory region binding"/>
    <property type="evidence" value="ECO:0007669"/>
    <property type="project" value="TreeGrafter"/>
</dbReference>
<dbReference type="GO" id="GO:0003700">
    <property type="term" value="F:DNA-binding transcription factor activity"/>
    <property type="evidence" value="ECO:0007669"/>
    <property type="project" value="InterPro"/>
</dbReference>
<evidence type="ECO:0000259" key="5">
    <source>
        <dbReference type="PROSITE" id="PS50931"/>
    </source>
</evidence>
<dbReference type="Proteomes" id="UP000248311">
    <property type="component" value="Unassembled WGS sequence"/>
</dbReference>
<dbReference type="Pfam" id="PF00126">
    <property type="entry name" value="HTH_1"/>
    <property type="match status" value="1"/>
</dbReference>
<sequence length="297" mass="31132">MTLDQLRIFVAVAERQHLTRAAQVLNMTPSAASAAIRAFEDRSNARLFDRVGRGIELTRAGRAFLPEARAVLAAAHHAEAALAEHGAGGALRGTVEIHASQTIANHWLPPRLMRLHAAQPGLDLRLTLGNTAQVTQAVREGRAELGFIEGLVAAPALLAEVIATDELVVLVAPDHPWAGTPPKLADLAQGAAWIMREEGSGTRSEFEAALAALGVAPRDLRIGLVLPSNEAVLNAVQGPAAAALSSSVAGPLIATGALRRVDLPLPPRAFTMLRHGQRQPGRALSAVIEAMRPAAPG</sequence>
<keyword evidence="2" id="KW-0805">Transcription regulation</keyword>
<evidence type="ECO:0000313" key="6">
    <source>
        <dbReference type="EMBL" id="PYE84829.1"/>
    </source>
</evidence>
<dbReference type="OrthoDB" id="9803735at2"/>
<dbReference type="Pfam" id="PF03466">
    <property type="entry name" value="LysR_substrate"/>
    <property type="match status" value="1"/>
</dbReference>
<evidence type="ECO:0000256" key="2">
    <source>
        <dbReference type="ARBA" id="ARBA00023015"/>
    </source>
</evidence>
<dbReference type="InterPro" id="IPR000847">
    <property type="entry name" value="LysR_HTH_N"/>
</dbReference>
<keyword evidence="3" id="KW-0238">DNA-binding</keyword>
<name>A0A318SWQ0_9RHOB</name>
<evidence type="ECO:0000256" key="1">
    <source>
        <dbReference type="ARBA" id="ARBA00009437"/>
    </source>
</evidence>
<dbReference type="AlphaFoldDB" id="A0A318SWQ0"/>
<accession>A0A318SWQ0</accession>
<dbReference type="PROSITE" id="PS50931">
    <property type="entry name" value="HTH_LYSR"/>
    <property type="match status" value="1"/>
</dbReference>
<dbReference type="SUPFAM" id="SSF53850">
    <property type="entry name" value="Periplasmic binding protein-like II"/>
    <property type="match status" value="1"/>
</dbReference>
<keyword evidence="7" id="KW-1185">Reference proteome</keyword>
<feature type="domain" description="HTH lysR-type" evidence="5">
    <location>
        <begin position="1"/>
        <end position="58"/>
    </location>
</feature>
<dbReference type="RefSeq" id="WP_110813877.1">
    <property type="nucleotide sequence ID" value="NZ_QJTE01000002.1"/>
</dbReference>
<dbReference type="PANTHER" id="PTHR30126">
    <property type="entry name" value="HTH-TYPE TRANSCRIPTIONAL REGULATOR"/>
    <property type="match status" value="1"/>
</dbReference>
<organism evidence="6 7">
    <name type="scientific">Pseudoroseicyclus aestuarii</name>
    <dbReference type="NCBI Taxonomy" id="1795041"/>
    <lineage>
        <taxon>Bacteria</taxon>
        <taxon>Pseudomonadati</taxon>
        <taxon>Pseudomonadota</taxon>
        <taxon>Alphaproteobacteria</taxon>
        <taxon>Rhodobacterales</taxon>
        <taxon>Paracoccaceae</taxon>
        <taxon>Pseudoroseicyclus</taxon>
    </lineage>
</organism>
<dbReference type="FunFam" id="1.10.10.10:FF:000001">
    <property type="entry name" value="LysR family transcriptional regulator"/>
    <property type="match status" value="1"/>
</dbReference>
<dbReference type="Gene3D" id="1.10.10.10">
    <property type="entry name" value="Winged helix-like DNA-binding domain superfamily/Winged helix DNA-binding domain"/>
    <property type="match status" value="1"/>
</dbReference>
<proteinExistence type="inferred from homology"/>
<dbReference type="InterPro" id="IPR036388">
    <property type="entry name" value="WH-like_DNA-bd_sf"/>
</dbReference>
<evidence type="ECO:0000313" key="7">
    <source>
        <dbReference type="Proteomes" id="UP000248311"/>
    </source>
</evidence>
<reference evidence="6 7" key="1">
    <citation type="submission" date="2018-06" db="EMBL/GenBank/DDBJ databases">
        <title>Genomic Encyclopedia of Type Strains, Phase III (KMG-III): the genomes of soil and plant-associated and newly described type strains.</title>
        <authorList>
            <person name="Whitman W."/>
        </authorList>
    </citation>
    <scope>NUCLEOTIDE SEQUENCE [LARGE SCALE GENOMIC DNA]</scope>
    <source>
        <strain evidence="6 7">CECT 9025</strain>
    </source>
</reference>
<evidence type="ECO:0000256" key="3">
    <source>
        <dbReference type="ARBA" id="ARBA00023125"/>
    </source>
</evidence>
<evidence type="ECO:0000256" key="4">
    <source>
        <dbReference type="ARBA" id="ARBA00023163"/>
    </source>
</evidence>
<comment type="caution">
    <text evidence="6">The sequence shown here is derived from an EMBL/GenBank/DDBJ whole genome shotgun (WGS) entry which is preliminary data.</text>
</comment>
<dbReference type="PANTHER" id="PTHR30126:SF39">
    <property type="entry name" value="HTH-TYPE TRANSCRIPTIONAL REGULATOR CYSL"/>
    <property type="match status" value="1"/>
</dbReference>
<dbReference type="EMBL" id="QJTE01000002">
    <property type="protein sequence ID" value="PYE84829.1"/>
    <property type="molecule type" value="Genomic_DNA"/>
</dbReference>
<dbReference type="Gene3D" id="3.40.190.290">
    <property type="match status" value="1"/>
</dbReference>
<keyword evidence="4" id="KW-0804">Transcription</keyword>
<dbReference type="InterPro" id="IPR036390">
    <property type="entry name" value="WH_DNA-bd_sf"/>
</dbReference>
<comment type="similarity">
    <text evidence="1">Belongs to the LysR transcriptional regulatory family.</text>
</comment>
<dbReference type="SUPFAM" id="SSF46785">
    <property type="entry name" value="Winged helix' DNA-binding domain"/>
    <property type="match status" value="1"/>
</dbReference>
<protein>
    <submittedName>
        <fullName evidence="6">LysR family transcriptional regulator</fullName>
    </submittedName>
</protein>
<dbReference type="InterPro" id="IPR005119">
    <property type="entry name" value="LysR_subst-bd"/>
</dbReference>
<gene>
    <name evidence="6" type="ORF">DFP88_102632</name>
</gene>